<keyword evidence="2" id="KW-0926">Vacuole</keyword>
<keyword evidence="3" id="KW-0812">Transmembrane</keyword>
<evidence type="ECO:0000259" key="6">
    <source>
        <dbReference type="PROSITE" id="PS51382"/>
    </source>
</evidence>
<dbReference type="Pfam" id="PF03105">
    <property type="entry name" value="SPX"/>
    <property type="match status" value="2"/>
</dbReference>
<evidence type="ECO:0000256" key="1">
    <source>
        <dbReference type="ARBA" id="ARBA00004128"/>
    </source>
</evidence>
<dbReference type="PROSITE" id="PS51382">
    <property type="entry name" value="SPX"/>
    <property type="match status" value="1"/>
</dbReference>
<proteinExistence type="predicted"/>
<dbReference type="EMBL" id="MCGE01000005">
    <property type="protein sequence ID" value="ORZ21668.1"/>
    <property type="molecule type" value="Genomic_DNA"/>
</dbReference>
<sequence length="289" mass="33963">MKFGKALLNNQLTEWSKNYLSYKALKKSINEASHTLPPSAETTTAIFFQLDREVEKVNTFYSYKQAQIDRRLWILSEKYQQHQDVNVQQAALEDDKTSTSGSSCTDITDELASALQETRAQLNKLMRFGELNAKGFRKILKKLDKKLGLETQTVYWETKASSLKNEEYTIYLKQNLCILTTFLFLFRFRFFLSQIMDLCEVKWTSWLNGSRHCRLSTLMEMARLHRIWNQLTNSTLLLNSLYPPRSVAIIFSRTLRTNNLQMPLMMTIQRSWKAFSNLLVLWEYLQLMT</sequence>
<keyword evidence="8" id="KW-1185">Reference proteome</keyword>
<evidence type="ECO:0000256" key="4">
    <source>
        <dbReference type="ARBA" id="ARBA00022989"/>
    </source>
</evidence>
<name>A0A1X2IT01_9FUNG</name>
<gene>
    <name evidence="7" type="ORF">BCR42DRAFT_197059</name>
</gene>
<dbReference type="STRING" id="90262.A0A1X2IT01"/>
<evidence type="ECO:0000313" key="7">
    <source>
        <dbReference type="EMBL" id="ORZ21668.1"/>
    </source>
</evidence>
<evidence type="ECO:0000256" key="3">
    <source>
        <dbReference type="ARBA" id="ARBA00022692"/>
    </source>
</evidence>
<dbReference type="AlphaFoldDB" id="A0A1X2IT01"/>
<keyword evidence="4" id="KW-1133">Transmembrane helix</keyword>
<dbReference type="Proteomes" id="UP000193560">
    <property type="component" value="Unassembled WGS sequence"/>
</dbReference>
<keyword evidence="5" id="KW-0472">Membrane</keyword>
<dbReference type="GO" id="GO:0006799">
    <property type="term" value="P:polyphosphate biosynthetic process"/>
    <property type="evidence" value="ECO:0007669"/>
    <property type="project" value="UniProtKB-ARBA"/>
</dbReference>
<protein>
    <submittedName>
        <fullName evidence="7">SPX domain-domain-containing protein</fullName>
    </submittedName>
</protein>
<reference evidence="7 8" key="1">
    <citation type="submission" date="2016-07" db="EMBL/GenBank/DDBJ databases">
        <title>Pervasive Adenine N6-methylation of Active Genes in Fungi.</title>
        <authorList>
            <consortium name="DOE Joint Genome Institute"/>
            <person name="Mondo S.J."/>
            <person name="Dannebaum R.O."/>
            <person name="Kuo R.C."/>
            <person name="Labutti K."/>
            <person name="Haridas S."/>
            <person name="Kuo A."/>
            <person name="Salamov A."/>
            <person name="Ahrendt S.R."/>
            <person name="Lipzen A."/>
            <person name="Sullivan W."/>
            <person name="Andreopoulos W.B."/>
            <person name="Clum A."/>
            <person name="Lindquist E."/>
            <person name="Daum C."/>
            <person name="Ramamoorthy G.K."/>
            <person name="Gryganskyi A."/>
            <person name="Culley D."/>
            <person name="Magnuson J.K."/>
            <person name="James T.Y."/>
            <person name="O'Malley M.A."/>
            <person name="Stajich J.E."/>
            <person name="Spatafora J.W."/>
            <person name="Visel A."/>
            <person name="Grigoriev I.V."/>
        </authorList>
    </citation>
    <scope>NUCLEOTIDE SEQUENCE [LARGE SCALE GENOMIC DNA]</scope>
    <source>
        <strain evidence="7 8">NRRL 1336</strain>
    </source>
</reference>
<dbReference type="PANTHER" id="PTHR46140:SF1">
    <property type="entry name" value="VACUOLAR TRANSPORTER CHAPERONE COMPLEX SUBUNIT 4-RELATED"/>
    <property type="match status" value="1"/>
</dbReference>
<evidence type="ECO:0000313" key="8">
    <source>
        <dbReference type="Proteomes" id="UP000193560"/>
    </source>
</evidence>
<feature type="domain" description="SPX" evidence="6">
    <location>
        <begin position="1"/>
        <end position="157"/>
    </location>
</feature>
<dbReference type="PANTHER" id="PTHR46140">
    <property type="entry name" value="VACUOLAR TRANSPORTER CHAPERONE 1-RELATED"/>
    <property type="match status" value="1"/>
</dbReference>
<dbReference type="GO" id="GO:0005774">
    <property type="term" value="C:vacuolar membrane"/>
    <property type="evidence" value="ECO:0007669"/>
    <property type="project" value="UniProtKB-SubCell"/>
</dbReference>
<dbReference type="OrthoDB" id="1577640at2759"/>
<evidence type="ECO:0000256" key="5">
    <source>
        <dbReference type="ARBA" id="ARBA00023136"/>
    </source>
</evidence>
<dbReference type="InterPro" id="IPR004331">
    <property type="entry name" value="SPX_dom"/>
</dbReference>
<comment type="subcellular location">
    <subcellularLocation>
        <location evidence="1">Vacuole membrane</location>
        <topology evidence="1">Multi-pass membrane protein</topology>
    </subcellularLocation>
</comment>
<evidence type="ECO:0000256" key="2">
    <source>
        <dbReference type="ARBA" id="ARBA00022554"/>
    </source>
</evidence>
<organism evidence="7 8">
    <name type="scientific">Absidia repens</name>
    <dbReference type="NCBI Taxonomy" id="90262"/>
    <lineage>
        <taxon>Eukaryota</taxon>
        <taxon>Fungi</taxon>
        <taxon>Fungi incertae sedis</taxon>
        <taxon>Mucoromycota</taxon>
        <taxon>Mucoromycotina</taxon>
        <taxon>Mucoromycetes</taxon>
        <taxon>Mucorales</taxon>
        <taxon>Cunninghamellaceae</taxon>
        <taxon>Absidia</taxon>
    </lineage>
</organism>
<dbReference type="InterPro" id="IPR051572">
    <property type="entry name" value="VTC_Complex_Subunit"/>
</dbReference>
<comment type="caution">
    <text evidence="7">The sequence shown here is derived from an EMBL/GenBank/DDBJ whole genome shotgun (WGS) entry which is preliminary data.</text>
</comment>
<accession>A0A1X2IT01</accession>